<reference evidence="4 5" key="1">
    <citation type="submission" date="2016-11" db="EMBL/GenBank/DDBJ databases">
        <title>Draft Genome Assembly of Colletotrichum chlorophyti a pathogen of herbaceous plants.</title>
        <authorList>
            <person name="Gan P."/>
            <person name="Narusaka M."/>
            <person name="Tsushima A."/>
            <person name="Narusaka Y."/>
            <person name="Takano Y."/>
            <person name="Shirasu K."/>
        </authorList>
    </citation>
    <scope>NUCLEOTIDE SEQUENCE [LARGE SCALE GENOMIC DNA]</scope>
    <source>
        <strain evidence="4 5">NTL11</strain>
    </source>
</reference>
<proteinExistence type="predicted"/>
<dbReference type="Proteomes" id="UP000186583">
    <property type="component" value="Unassembled WGS sequence"/>
</dbReference>
<dbReference type="SUPFAM" id="SSF51197">
    <property type="entry name" value="Clavaminate synthase-like"/>
    <property type="match status" value="1"/>
</dbReference>
<accession>A0A1Q8S514</accession>
<dbReference type="GO" id="GO:0006307">
    <property type="term" value="P:DNA alkylation repair"/>
    <property type="evidence" value="ECO:0007669"/>
    <property type="project" value="TreeGrafter"/>
</dbReference>
<dbReference type="InterPro" id="IPR032852">
    <property type="entry name" value="ALKBH2"/>
</dbReference>
<dbReference type="Pfam" id="PF13532">
    <property type="entry name" value="2OG-FeII_Oxy_2"/>
    <property type="match status" value="1"/>
</dbReference>
<dbReference type="PANTHER" id="PTHR31573:SF4">
    <property type="entry name" value="FE2OG DIOXYGENASE DOMAIN-CONTAINING PROTEIN"/>
    <property type="match status" value="1"/>
</dbReference>
<feature type="binding site" evidence="1">
    <location>
        <position position="605"/>
    </location>
    <ligand>
        <name>2-oxoglutarate</name>
        <dbReference type="ChEBI" id="CHEBI:16810"/>
    </ligand>
</feature>
<dbReference type="Gene3D" id="2.60.120.590">
    <property type="entry name" value="Alpha-ketoglutarate-dependent dioxygenase AlkB-like"/>
    <property type="match status" value="1"/>
</dbReference>
<dbReference type="GO" id="GO:0035516">
    <property type="term" value="F:broad specificity oxidative DNA demethylase activity"/>
    <property type="evidence" value="ECO:0007669"/>
    <property type="project" value="TreeGrafter"/>
</dbReference>
<dbReference type="GO" id="GO:0051747">
    <property type="term" value="F:cytosine C-5 DNA demethylase activity"/>
    <property type="evidence" value="ECO:0007669"/>
    <property type="project" value="TreeGrafter"/>
</dbReference>
<feature type="compositionally biased region" description="Basic residues" evidence="2">
    <location>
        <begin position="681"/>
        <end position="694"/>
    </location>
</feature>
<feature type="binding site" evidence="1">
    <location>
        <position position="544"/>
    </location>
    <ligand>
        <name>2-oxoglutarate</name>
        <dbReference type="ChEBI" id="CHEBI:16810"/>
    </ligand>
</feature>
<evidence type="ECO:0000313" key="4">
    <source>
        <dbReference type="EMBL" id="OLN96554.1"/>
    </source>
</evidence>
<dbReference type="GO" id="GO:0008198">
    <property type="term" value="F:ferrous iron binding"/>
    <property type="evidence" value="ECO:0007669"/>
    <property type="project" value="TreeGrafter"/>
</dbReference>
<keyword evidence="5" id="KW-1185">Reference proteome</keyword>
<feature type="binding site" evidence="1">
    <location>
        <position position="614"/>
    </location>
    <ligand>
        <name>2-oxoglutarate</name>
        <dbReference type="ChEBI" id="CHEBI:16810"/>
    </ligand>
</feature>
<dbReference type="PANTHER" id="PTHR31573">
    <property type="entry name" value="ALPHA-KETOGLUTARATE-DEPENDENT DIOXYGENASE ALKB HOMOLOG 2"/>
    <property type="match status" value="1"/>
</dbReference>
<dbReference type="OrthoDB" id="2163491at2759"/>
<dbReference type="InterPro" id="IPR027450">
    <property type="entry name" value="AlkB-like"/>
</dbReference>
<comment type="caution">
    <text evidence="4">The sequence shown here is derived from an EMBL/GenBank/DDBJ whole genome shotgun (WGS) entry which is preliminary data.</text>
</comment>
<organism evidence="4 5">
    <name type="scientific">Colletotrichum chlorophyti</name>
    <dbReference type="NCBI Taxonomy" id="708187"/>
    <lineage>
        <taxon>Eukaryota</taxon>
        <taxon>Fungi</taxon>
        <taxon>Dikarya</taxon>
        <taxon>Ascomycota</taxon>
        <taxon>Pezizomycotina</taxon>
        <taxon>Sordariomycetes</taxon>
        <taxon>Hypocreomycetidae</taxon>
        <taxon>Glomerellales</taxon>
        <taxon>Glomerellaceae</taxon>
        <taxon>Colletotrichum</taxon>
    </lineage>
</organism>
<feature type="binding site" evidence="1">
    <location>
        <position position="620"/>
    </location>
    <ligand>
        <name>2-oxoglutarate</name>
        <dbReference type="ChEBI" id="CHEBI:16810"/>
    </ligand>
</feature>
<feature type="compositionally biased region" description="Basic and acidic residues" evidence="2">
    <location>
        <begin position="695"/>
        <end position="715"/>
    </location>
</feature>
<feature type="binding site" evidence="1">
    <location>
        <position position="535"/>
    </location>
    <ligand>
        <name>2-oxoglutarate</name>
        <dbReference type="ChEBI" id="CHEBI:16810"/>
    </ligand>
</feature>
<protein>
    <recommendedName>
        <fullName evidence="3">Fe2OG dioxygenase domain-containing protein</fullName>
    </recommendedName>
</protein>
<dbReference type="EMBL" id="MPGH01000017">
    <property type="protein sequence ID" value="OLN96554.1"/>
    <property type="molecule type" value="Genomic_DNA"/>
</dbReference>
<dbReference type="PROSITE" id="PS51471">
    <property type="entry name" value="FE2OG_OXY"/>
    <property type="match status" value="1"/>
</dbReference>
<evidence type="ECO:0000313" key="5">
    <source>
        <dbReference type="Proteomes" id="UP000186583"/>
    </source>
</evidence>
<dbReference type="InterPro" id="IPR037151">
    <property type="entry name" value="AlkB-like_sf"/>
</dbReference>
<dbReference type="STRING" id="708187.A0A1Q8S514"/>
<evidence type="ECO:0000259" key="3">
    <source>
        <dbReference type="PROSITE" id="PS51471"/>
    </source>
</evidence>
<evidence type="ECO:0000256" key="1">
    <source>
        <dbReference type="PIRSR" id="PIRSR632852-1"/>
    </source>
</evidence>
<feature type="region of interest" description="Disordered" evidence="2">
    <location>
        <begin position="662"/>
        <end position="715"/>
    </location>
</feature>
<name>A0A1Q8S514_9PEZI</name>
<dbReference type="AlphaFoldDB" id="A0A1Q8S514"/>
<dbReference type="InterPro" id="IPR005123">
    <property type="entry name" value="Oxoglu/Fe-dep_dioxygenase_dom"/>
</dbReference>
<feature type="binding site" evidence="1">
    <location>
        <position position="618"/>
    </location>
    <ligand>
        <name>2-oxoglutarate</name>
        <dbReference type="ChEBI" id="CHEBI:16810"/>
    </ligand>
</feature>
<gene>
    <name evidence="4" type="ORF">CCHL11_00652</name>
</gene>
<sequence length="715" mass="80874">MAVPFGPPPIWANNRQALCDALNWFKSHESSLYTSEKVAKGFLLNAHPTVRDTVGSEVIITTLGGGRKRDDEGNMVRVAAGSKHLLTSCINAMEAMSPVGVVLGDKYPGLSLCTNRAFNVLDFFTITDVWTEKDTTGFEINKVRLEKTDRRTPSWWQPKSEVQQTARPRESPCHQFNCLKCHRSSKQMFSQGLTCLNSDCKEVFKFNQPVDIQQLSFASHRAAPLAWCLDCHKESKQVFSCGWACLNKGCNKFFSFPAGLKVDELAYSEEFLQERTSFEDPQEPLKPVLPDAATGGFIGTEKMMRDGIICPKCHGCSRRKYWKHWAYENSECDFILEAKPHPYPLEDVLAEEVQEKKKKAFSETKVMNEQIIKTTTEEVDGYRVEQYLLPDQLDPEIVLGSVTVFRASREVNSQPGGPDDIWNSLQQDTVEGNFDLQRSVAIHPGLPSEKYTRNFLQNWGAPYKFAVAVESKAFSEAPDAVLGSLSRMQRAGKAAIDIMNKGFNNEAPGRISMVRRCNSLCERCSIFNELLMLAYMEKDKISWHDDGEFDVDSTVATLSLGSPAMMHFKSQRRYAGCEDQALRLPLFHGDIVVMHGRRIHEAYLHRVDPKGKRRFALTCRQIVLERLDEKTRVEAREKSDIPPIRTRTGLSERISENANVTLKRQRDNEDDAEGDDSSVKATKKPRVTKARTAKRSNDEAESSDTRLTKVRQEKA</sequence>
<evidence type="ECO:0000256" key="2">
    <source>
        <dbReference type="SAM" id="MobiDB-lite"/>
    </source>
</evidence>
<feature type="domain" description="Fe2OG dioxygenase" evidence="3">
    <location>
        <begin position="526"/>
        <end position="623"/>
    </location>
</feature>